<dbReference type="AlphaFoldDB" id="A0A3S0ZME5"/>
<gene>
    <name evidence="2" type="ORF">PCC6912_33590</name>
</gene>
<proteinExistence type="predicted"/>
<keyword evidence="3" id="KW-1185">Reference proteome</keyword>
<dbReference type="Pfam" id="PF05860">
    <property type="entry name" value="TPS"/>
    <property type="match status" value="1"/>
</dbReference>
<evidence type="ECO:0000313" key="3">
    <source>
        <dbReference type="Proteomes" id="UP000268857"/>
    </source>
</evidence>
<protein>
    <recommendedName>
        <fullName evidence="1">Filamentous haemagglutinin FhaB/tRNA nuclease CdiA-like TPS domain-containing protein</fullName>
    </recommendedName>
</protein>
<dbReference type="STRING" id="211165.GCA_000317285_06699"/>
<dbReference type="InterPro" id="IPR012334">
    <property type="entry name" value="Pectin_lyas_fold"/>
</dbReference>
<dbReference type="RefSeq" id="WP_016876147.1">
    <property type="nucleotide sequence ID" value="NZ_AJLN01000153.1"/>
</dbReference>
<dbReference type="InterPro" id="IPR011050">
    <property type="entry name" value="Pectin_lyase_fold/virulence"/>
</dbReference>
<dbReference type="InterPro" id="IPR008638">
    <property type="entry name" value="FhaB/CdiA-like_TPS"/>
</dbReference>
<feature type="domain" description="Filamentous haemagglutinin FhaB/tRNA nuclease CdiA-like TPS" evidence="1">
    <location>
        <begin position="34"/>
        <end position="154"/>
    </location>
</feature>
<comment type="caution">
    <text evidence="2">The sequence shown here is derived from an EMBL/GenBank/DDBJ whole genome shotgun (WGS) entry which is preliminary data.</text>
</comment>
<evidence type="ECO:0000313" key="2">
    <source>
        <dbReference type="EMBL" id="RUR79185.1"/>
    </source>
</evidence>
<dbReference type="Proteomes" id="UP000268857">
    <property type="component" value="Unassembled WGS sequence"/>
</dbReference>
<dbReference type="NCBIfam" id="TIGR01901">
    <property type="entry name" value="adhes_NPXG"/>
    <property type="match status" value="1"/>
</dbReference>
<dbReference type="SMART" id="SM00912">
    <property type="entry name" value="Haemagg_act"/>
    <property type="match status" value="1"/>
</dbReference>
<accession>A0A3S0ZME5</accession>
<reference evidence="2 3" key="1">
    <citation type="journal article" date="2019" name="Genome Biol. Evol.">
        <title>Day and night: Metabolic profiles and evolutionary relationships of six axenic non-marine cyanobacteria.</title>
        <authorList>
            <person name="Will S.E."/>
            <person name="Henke P."/>
            <person name="Boedeker C."/>
            <person name="Huang S."/>
            <person name="Brinkmann H."/>
            <person name="Rohde M."/>
            <person name="Jarek M."/>
            <person name="Friedl T."/>
            <person name="Seufert S."/>
            <person name="Schumacher M."/>
            <person name="Overmann J."/>
            <person name="Neumann-Schaal M."/>
            <person name="Petersen J."/>
        </authorList>
    </citation>
    <scope>NUCLEOTIDE SEQUENCE [LARGE SCALE GENOMIC DNA]</scope>
    <source>
        <strain evidence="2 3">PCC 6912</strain>
    </source>
</reference>
<evidence type="ECO:0000259" key="1">
    <source>
        <dbReference type="SMART" id="SM00912"/>
    </source>
</evidence>
<dbReference type="OrthoDB" id="474851at2"/>
<organism evidence="2 3">
    <name type="scientific">Chlorogloeopsis fritschii PCC 6912</name>
    <dbReference type="NCBI Taxonomy" id="211165"/>
    <lineage>
        <taxon>Bacteria</taxon>
        <taxon>Bacillati</taxon>
        <taxon>Cyanobacteriota</taxon>
        <taxon>Cyanophyceae</taxon>
        <taxon>Nostocales</taxon>
        <taxon>Chlorogloeopsidaceae</taxon>
        <taxon>Chlorogloeopsis</taxon>
    </lineage>
</organism>
<dbReference type="EMBL" id="RSCJ01000013">
    <property type="protein sequence ID" value="RUR79185.1"/>
    <property type="molecule type" value="Genomic_DNA"/>
</dbReference>
<dbReference type="Gene3D" id="2.160.20.10">
    <property type="entry name" value="Single-stranded right-handed beta-helix, Pectin lyase-like"/>
    <property type="match status" value="2"/>
</dbReference>
<dbReference type="SUPFAM" id="SSF51126">
    <property type="entry name" value="Pectin lyase-like"/>
    <property type="match status" value="2"/>
</dbReference>
<name>A0A3S0ZME5_CHLFR</name>
<sequence length="907" mass="93090">MKIQAIKTSKIEFCSLSGVFFWLFISSPVIADIIPDTTLPNNSTVRSEGNTRVIEGGTPRDQNLFHSFKEFSFSANTADITGDTAYFNNDAAAVRNIITRITGGSPSSIDGLIKANGSANLFFINPAGIIFGQNASLQIGGSFVASTADSLKFADGTEFSATSIEPAPLLTVSIPIGLQFRNNPGDIVNQSQASLEDSLNTISSPAGLQVASGKTLALVGGNVSLLGGNLTALNGRIELGSVDANSFVSLNEIDTSYALGYENVQKFRDIQLSGGAQVDTSGDSAGVIQVQGKNITLTDYSLIFSIALGSQPGGNLIINAAESVKLSGGSNIITLAEGEEKAGDIFVKASDSVELEGTSPDGRSTFIGSQVCLLSECGSVTGNGGNVTIETRKLFIRDGAIIDASTFGIGNAGNILIKASEFVDVIGTSSDGIPSGIFAQVAEGAIDNPGNAGTLTIDTKKLTVQGGAQISTAGRKTGNGGNMIVNATDSVLLSGASQFATGELFDKQRSGLFVSAEPGATGNVGSLNLTTGLLTVEDGARISADNFGSGLPGTSTLNVRQLIIKNGGEVKSGSFSDGDGGTLIVNASESIDIFGTGTIAGNTIASTLSSSSQADASGRAGNLIINTPIFNVRDGAEVSVSAKGTGAAGNLTVKANTIRLNQGKLTAETNAGEGANIRLQNVDLLLMQNQSLISARALNDASGGNIDIDAANGLVVAFPDQNNDIVANAFQGKGGEIKITTKSIFGLEERPSTPPNTTNDIDASSEFGLAGDVILNTPDVDHSRGLIELPETVVDPTQQIAQSPCQPGTVSSFIITGRGGLPSSPNESFKSDNIRIDLVEPTASSSKSQIVTINQPITHTHTKRVIPAQGWVLNGKGEVVLTAYDPTTTSLPLRAAKATGACSASSF</sequence>